<dbReference type="RefSeq" id="XP_002953839.1">
    <property type="nucleotide sequence ID" value="XM_002953793.1"/>
</dbReference>
<feature type="region of interest" description="Disordered" evidence="7">
    <location>
        <begin position="266"/>
        <end position="285"/>
    </location>
</feature>
<dbReference type="GeneID" id="9616566"/>
<evidence type="ECO:0000256" key="4">
    <source>
        <dbReference type="ARBA" id="ARBA00022833"/>
    </source>
</evidence>
<dbReference type="GO" id="GO:0015297">
    <property type="term" value="F:antiporter activity"/>
    <property type="evidence" value="ECO:0007669"/>
    <property type="project" value="InterPro"/>
</dbReference>
<name>D8U572_VOLCA</name>
<accession>D8U572</accession>
<feature type="transmembrane region" description="Helical" evidence="6">
    <location>
        <begin position="649"/>
        <end position="667"/>
    </location>
</feature>
<proteinExistence type="inferred from homology"/>
<keyword evidence="10" id="KW-1185">Reference proteome</keyword>
<evidence type="ECO:0000259" key="8">
    <source>
        <dbReference type="PROSITE" id="PS50089"/>
    </source>
</evidence>
<dbReference type="SUPFAM" id="SSF57850">
    <property type="entry name" value="RING/U-box"/>
    <property type="match status" value="1"/>
</dbReference>
<comment type="similarity">
    <text evidence="1 6">Belongs to the multi antimicrobial extrusion (MATE) (TC 2.A.66.1) family.</text>
</comment>
<evidence type="ECO:0000256" key="7">
    <source>
        <dbReference type="SAM" id="MobiDB-lite"/>
    </source>
</evidence>
<dbReference type="InterPro" id="IPR002528">
    <property type="entry name" value="MATE_fam"/>
</dbReference>
<dbReference type="InterPro" id="IPR017907">
    <property type="entry name" value="Znf_RING_CS"/>
</dbReference>
<evidence type="ECO:0000256" key="5">
    <source>
        <dbReference type="PROSITE-ProRule" id="PRU00175"/>
    </source>
</evidence>
<feature type="transmembrane region" description="Helical" evidence="6">
    <location>
        <begin position="243"/>
        <end position="261"/>
    </location>
</feature>
<dbReference type="KEGG" id="vcn:VOLCADRAFT_106116"/>
<feature type="domain" description="RING-type" evidence="8">
    <location>
        <begin position="863"/>
        <end position="901"/>
    </location>
</feature>
<feature type="region of interest" description="Disordered" evidence="7">
    <location>
        <begin position="19"/>
        <end position="46"/>
    </location>
</feature>
<dbReference type="Pfam" id="PF01554">
    <property type="entry name" value="MatE"/>
    <property type="match status" value="3"/>
</dbReference>
<feature type="region of interest" description="Disordered" evidence="7">
    <location>
        <begin position="751"/>
        <end position="842"/>
    </location>
</feature>
<evidence type="ECO:0000256" key="2">
    <source>
        <dbReference type="ARBA" id="ARBA00022723"/>
    </source>
</evidence>
<evidence type="ECO:0000313" key="10">
    <source>
        <dbReference type="Proteomes" id="UP000001058"/>
    </source>
</evidence>
<reference evidence="9 10" key="1">
    <citation type="journal article" date="2010" name="Science">
        <title>Genomic analysis of organismal complexity in the multicellular green alga Volvox carteri.</title>
        <authorList>
            <person name="Prochnik S.E."/>
            <person name="Umen J."/>
            <person name="Nedelcu A.M."/>
            <person name="Hallmann A."/>
            <person name="Miller S.M."/>
            <person name="Nishii I."/>
            <person name="Ferris P."/>
            <person name="Kuo A."/>
            <person name="Mitros T."/>
            <person name="Fritz-Laylin L.K."/>
            <person name="Hellsten U."/>
            <person name="Chapman J."/>
            <person name="Simakov O."/>
            <person name="Rensing S.A."/>
            <person name="Terry A."/>
            <person name="Pangilinan J."/>
            <person name="Kapitonov V."/>
            <person name="Jurka J."/>
            <person name="Salamov A."/>
            <person name="Shapiro H."/>
            <person name="Schmutz J."/>
            <person name="Grimwood J."/>
            <person name="Lindquist E."/>
            <person name="Lucas S."/>
            <person name="Grigoriev I.V."/>
            <person name="Schmitt R."/>
            <person name="Kirk D."/>
            <person name="Rokhsar D.S."/>
        </authorList>
    </citation>
    <scope>NUCLEOTIDE SEQUENCE [LARGE SCALE GENOMIC DNA]</scope>
    <source>
        <strain evidence="10">f. Nagariensis / Eve</strain>
    </source>
</reference>
<dbReference type="Proteomes" id="UP000001058">
    <property type="component" value="Unassembled WGS sequence"/>
</dbReference>
<dbReference type="eggNOG" id="KOG1347">
    <property type="taxonomic scope" value="Eukaryota"/>
</dbReference>
<feature type="transmembrane region" description="Helical" evidence="6">
    <location>
        <begin position="620"/>
        <end position="643"/>
    </location>
</feature>
<dbReference type="PANTHER" id="PTHR15032">
    <property type="entry name" value="N-ACYL-PHOSPHATIDYLETHANOLAMINE-HYDROLYZING PHOSPHOLIPASE D"/>
    <property type="match status" value="1"/>
</dbReference>
<comment type="caution">
    <text evidence="6">Lacks conserved residue(s) required for the propagation of feature annotation.</text>
</comment>
<dbReference type="GO" id="GO:0016020">
    <property type="term" value="C:membrane"/>
    <property type="evidence" value="ECO:0007669"/>
    <property type="project" value="InterPro"/>
</dbReference>
<evidence type="ECO:0000256" key="3">
    <source>
        <dbReference type="ARBA" id="ARBA00022771"/>
    </source>
</evidence>
<feature type="transmembrane region" description="Helical" evidence="6">
    <location>
        <begin position="546"/>
        <end position="568"/>
    </location>
</feature>
<dbReference type="InterPro" id="IPR001279">
    <property type="entry name" value="Metallo-B-lactamas"/>
</dbReference>
<keyword evidence="6" id="KW-0472">Membrane</keyword>
<feature type="compositionally biased region" description="Polar residues" evidence="7">
    <location>
        <begin position="26"/>
        <end position="42"/>
    </location>
</feature>
<dbReference type="SUPFAM" id="SSF56281">
    <property type="entry name" value="Metallo-hydrolase/oxidoreductase"/>
    <property type="match status" value="1"/>
</dbReference>
<dbReference type="SMART" id="SM00184">
    <property type="entry name" value="RING"/>
    <property type="match status" value="1"/>
</dbReference>
<feature type="transmembrane region" description="Helical" evidence="6">
    <location>
        <begin position="180"/>
        <end position="204"/>
    </location>
</feature>
<feature type="transmembrane region" description="Helical" evidence="6">
    <location>
        <begin position="138"/>
        <end position="160"/>
    </location>
</feature>
<dbReference type="GO" id="GO:0005737">
    <property type="term" value="C:cytoplasm"/>
    <property type="evidence" value="ECO:0007669"/>
    <property type="project" value="TreeGrafter"/>
</dbReference>
<dbReference type="OrthoDB" id="332863at2759"/>
<dbReference type="InParanoid" id="D8U572"/>
<dbReference type="Gene3D" id="3.60.15.10">
    <property type="entry name" value="Ribonuclease Z/Hydroxyacylglutathione hydrolase-like"/>
    <property type="match status" value="2"/>
</dbReference>
<organism evidence="10">
    <name type="scientific">Volvox carteri f. nagariensis</name>
    <dbReference type="NCBI Taxonomy" id="3068"/>
    <lineage>
        <taxon>Eukaryota</taxon>
        <taxon>Viridiplantae</taxon>
        <taxon>Chlorophyta</taxon>
        <taxon>core chlorophytes</taxon>
        <taxon>Chlorophyceae</taxon>
        <taxon>CS clade</taxon>
        <taxon>Chlamydomonadales</taxon>
        <taxon>Volvocaceae</taxon>
        <taxon>Volvox</taxon>
    </lineage>
</organism>
<dbReference type="InterPro" id="IPR036866">
    <property type="entry name" value="RibonucZ/Hydroxyglut_hydro"/>
</dbReference>
<sequence>MYVLGVLLHTHFSGDMLTRHTERHSTSLQRATSKHPNPTASRPQRHPIALHSSHRCLVFLADEHDHRAHRALPRSPLRPSRRYASSQVFLGHLGTAELGAAALANAYTNLMWFFLLGFATALDTLGSHAYGAGDRRALVTWCVTAAVLLTLLVAPLAVGMAMGEFVGRGLFDQDKHTAQLMGRFCNGLIPGMWPLMWGTVLTKYLQVQNVMLQPSLIAVITFALNIAFNAALVHTIGFRGAPLATSLSRWAQFLMLALAVWRHERRQRQQHKRRQSSDGERQGALEAAPALDEGAVLQPLPPMAAPLDAAGNSNNGAAGDRSNRGTLSANSHSTEQLRLLGEDRNSDEEDQDSSASGTGSRANGEMNHGPRCGANGYALASGSGRVSDPGSSSGVHRGSAMVMDNLESGVRVYQECRMAMHPRVVGRFCRLGIPGGLSMSFEAGCFDFSTVLAGRLGTVATAAHAAMLSIVTLTYLACPFALATAGAIRVGNLLGAGEQPGRGVVVREAGTWLLFLLLLHRVPEYIEEGPSMAPEVSGDPDGARRAGILAVTLSGAFMALMAMTLLATRSVLGYMFSADHRVVTVIRGLAVFAALFQVSDGLMGSSQGVLRGCGHQHLTAVFNFTGFWVCGVLLGFLLCFKAGLGLNGLWAGISAGDTATGIMNLIAMSRIRWRKESDRAVARLKVLAQQAEEEQAMLDGSQVAGLSAADSAAAPLGGGGRSYAGGLKRMWSERRLQQAVRGMQRRHQMQLAAEDLPSDDGRRGTTSQGAGPVLDIDRETANESPCGTRPPRQGGTVCHYRDGPTVGWMPLQDTSSKDTSRQAPVMAGKDSRPMEPQPPQFSAHAEGMLSAIMLKDVKQHVTCALCNNLIASSLVLSCGHQYCGSCLFDWLGNKPSCPNCQVPLRAIPMRCIALDGVVEAFLSSLPEEEVAAYKARQEEGKSAANKVNKMFWWLQPSALPGMAPSGPPGFGGAPGAGIPHMNGMAAPKQQSFTGPPMPQQLPSGGVMTAGMLGGAPQQQVFLQRPGPRSNSFSAGGALPSCTAQPALPPQMAASIAAAGFSAPTISLPGPNTDLEAAYLATAQKFGMEGLALPLVYQQQLQHQFQQQEQFRGLLHACSELQAVWRWHKEKHKLGLPMGPHLLGNRNPTEEDFRRTFPLCPVDWEALATPPTDGVQAVWVGHATVLVQMAGLTFITDPVFSERCAPVQFAGPKRVVPPALTCTEPQMPPLDFVLLSHNHYDHLDTDSVRTLHRTHGKALTWYVPLGLRSWFACEGMRDNVVEMDWWQSVVHTNATSGRSVTVTMVPSQHWSARVFKEIGERLGPIDLAAIPIGAYDPRWFMRPQHTNPEEGLQIAMDVRAAVSIGIHTATWSLTDEPLDEPPTRLEAAVRERGLPASSFVTLRHGGKAVVRSGRLQNLPGTLPHRKAC</sequence>
<dbReference type="PROSITE" id="PS50089">
    <property type="entry name" value="ZF_RING_2"/>
    <property type="match status" value="1"/>
</dbReference>
<evidence type="ECO:0000256" key="6">
    <source>
        <dbReference type="RuleBase" id="RU004914"/>
    </source>
</evidence>
<keyword evidence="6" id="KW-1133">Transmembrane helix</keyword>
<evidence type="ECO:0000256" key="1">
    <source>
        <dbReference type="ARBA" id="ARBA00010199"/>
    </source>
</evidence>
<keyword evidence="6" id="KW-0812">Transmembrane</keyword>
<protein>
    <recommendedName>
        <fullName evidence="6">Protein DETOXIFICATION</fullName>
    </recommendedName>
    <alternativeName>
        <fullName evidence="6">Multidrug and toxic compound extrusion protein</fullName>
    </alternativeName>
</protein>
<feature type="region of interest" description="Disordered" evidence="7">
    <location>
        <begin position="300"/>
        <end position="374"/>
    </location>
</feature>
<dbReference type="InterPro" id="IPR013083">
    <property type="entry name" value="Znf_RING/FYVE/PHD"/>
</dbReference>
<keyword evidence="3 5" id="KW-0863">Zinc-finger</keyword>
<dbReference type="EMBL" id="GL378359">
    <property type="protein sequence ID" value="EFJ45163.1"/>
    <property type="molecule type" value="Genomic_DNA"/>
</dbReference>
<feature type="transmembrane region" description="Helical" evidence="6">
    <location>
        <begin position="110"/>
        <end position="131"/>
    </location>
</feature>
<keyword evidence="4" id="KW-0862">Zinc</keyword>
<feature type="compositionally biased region" description="Polar residues" evidence="7">
    <location>
        <begin position="324"/>
        <end position="336"/>
    </location>
</feature>
<dbReference type="STRING" id="3068.D8U572"/>
<dbReference type="InterPro" id="IPR001841">
    <property type="entry name" value="Znf_RING"/>
</dbReference>
<dbReference type="Pfam" id="PF00097">
    <property type="entry name" value="zf-C3HC4"/>
    <property type="match status" value="1"/>
</dbReference>
<feature type="transmembrane region" description="Helical" evidence="6">
    <location>
        <begin position="216"/>
        <end position="237"/>
    </location>
</feature>
<dbReference type="PROSITE" id="PS00518">
    <property type="entry name" value="ZF_RING_1"/>
    <property type="match status" value="1"/>
</dbReference>
<feature type="compositionally biased region" description="Low complexity" evidence="7">
    <location>
        <begin position="305"/>
        <end position="319"/>
    </location>
</feature>
<keyword evidence="2" id="KW-0479">Metal-binding</keyword>
<dbReference type="GO" id="GO:0042910">
    <property type="term" value="F:xenobiotic transmembrane transporter activity"/>
    <property type="evidence" value="ECO:0007669"/>
    <property type="project" value="InterPro"/>
</dbReference>
<dbReference type="eggNOG" id="KOG3798">
    <property type="taxonomic scope" value="Eukaryota"/>
</dbReference>
<evidence type="ECO:0000313" key="9">
    <source>
        <dbReference type="EMBL" id="EFJ45163.1"/>
    </source>
</evidence>
<dbReference type="PANTHER" id="PTHR15032:SF4">
    <property type="entry name" value="N-ACYL-PHOSPHATIDYLETHANOLAMINE-HYDROLYZING PHOSPHOLIPASE D"/>
    <property type="match status" value="1"/>
</dbReference>
<dbReference type="GO" id="GO:0008270">
    <property type="term" value="F:zinc ion binding"/>
    <property type="evidence" value="ECO:0007669"/>
    <property type="project" value="UniProtKB-KW"/>
</dbReference>
<gene>
    <name evidence="9" type="primary">mot42</name>
    <name evidence="9" type="ORF">VOLCADRAFT_106116</name>
</gene>
<feature type="transmembrane region" description="Helical" evidence="6">
    <location>
        <begin position="580"/>
        <end position="599"/>
    </location>
</feature>
<dbReference type="Pfam" id="PF12706">
    <property type="entry name" value="Lactamase_B_2"/>
    <property type="match status" value="2"/>
</dbReference>
<dbReference type="Gene3D" id="3.30.40.10">
    <property type="entry name" value="Zinc/RING finger domain, C3HC4 (zinc finger)"/>
    <property type="match status" value="1"/>
</dbReference>
<dbReference type="InterPro" id="IPR018957">
    <property type="entry name" value="Znf_C3HC4_RING-type"/>
</dbReference>